<dbReference type="PANTHER" id="PTHR11236">
    <property type="entry name" value="AMINOBENZOATE/ANTHRANILATE SYNTHASE"/>
    <property type="match status" value="1"/>
</dbReference>
<evidence type="ECO:0000313" key="3">
    <source>
        <dbReference type="Proteomes" id="UP001589709"/>
    </source>
</evidence>
<comment type="caution">
    <text evidence="2">The sequence shown here is derived from an EMBL/GenBank/DDBJ whole genome shotgun (WGS) entry which is preliminary data.</text>
</comment>
<dbReference type="InterPro" id="IPR015890">
    <property type="entry name" value="Chorismate_C"/>
</dbReference>
<gene>
    <name evidence="2" type="ORF">ACFF45_26110</name>
</gene>
<evidence type="ECO:0000313" key="2">
    <source>
        <dbReference type="EMBL" id="MFB9466091.1"/>
    </source>
</evidence>
<dbReference type="Gene3D" id="3.60.120.10">
    <property type="entry name" value="Anthranilate synthase"/>
    <property type="match status" value="1"/>
</dbReference>
<dbReference type="SUPFAM" id="SSF56322">
    <property type="entry name" value="ADC synthase"/>
    <property type="match status" value="1"/>
</dbReference>
<accession>A0ABV5N706</accession>
<protein>
    <submittedName>
        <fullName evidence="2">Chorismate-binding protein</fullName>
    </submittedName>
</protein>
<dbReference type="InterPro" id="IPR005801">
    <property type="entry name" value="ADC_synthase"/>
</dbReference>
<dbReference type="RefSeq" id="WP_381348910.1">
    <property type="nucleotide sequence ID" value="NZ_JBHMCY010000060.1"/>
</dbReference>
<dbReference type="PANTHER" id="PTHR11236:SF9">
    <property type="entry name" value="ANTHRANILATE SYNTHASE COMPONENT 1"/>
    <property type="match status" value="1"/>
</dbReference>
<name>A0ABV5N706_9ACTN</name>
<evidence type="ECO:0000259" key="1">
    <source>
        <dbReference type="Pfam" id="PF00425"/>
    </source>
</evidence>
<keyword evidence="3" id="KW-1185">Reference proteome</keyword>
<organism evidence="2 3">
    <name type="scientific">Streptomyces cinereospinus</name>
    <dbReference type="NCBI Taxonomy" id="285561"/>
    <lineage>
        <taxon>Bacteria</taxon>
        <taxon>Bacillati</taxon>
        <taxon>Actinomycetota</taxon>
        <taxon>Actinomycetes</taxon>
        <taxon>Kitasatosporales</taxon>
        <taxon>Streptomycetaceae</taxon>
        <taxon>Streptomyces</taxon>
    </lineage>
</organism>
<proteinExistence type="predicted"/>
<dbReference type="Proteomes" id="UP001589709">
    <property type="component" value="Unassembled WGS sequence"/>
</dbReference>
<feature type="domain" description="Chorismate-utilising enzyme C-terminal" evidence="1">
    <location>
        <begin position="186"/>
        <end position="438"/>
    </location>
</feature>
<reference evidence="2 3" key="1">
    <citation type="submission" date="2024-09" db="EMBL/GenBank/DDBJ databases">
        <authorList>
            <person name="Sun Q."/>
            <person name="Mori K."/>
        </authorList>
    </citation>
    <scope>NUCLEOTIDE SEQUENCE [LARGE SCALE GENOMIC DNA]</scope>
    <source>
        <strain evidence="2 3">JCM 6917</strain>
    </source>
</reference>
<dbReference type="InterPro" id="IPR019999">
    <property type="entry name" value="Anth_synth_I-like"/>
</dbReference>
<dbReference type="Pfam" id="PF00425">
    <property type="entry name" value="Chorismate_bind"/>
    <property type="match status" value="1"/>
</dbReference>
<sequence>MPAPSRVGPRARSGEPFGGAPYRLLRLMEERFADVFCYRLTGPDGRRQLLLAVLDEVRTVTEHGPLPPARLAGALDEAQCAADAAAAGEPFVGDVVFALSHDLQWSLRPPELPAAPAAARPRDPLAVLARIGSAAVYDETGGMPRTHGRHAEELLDLARGCAAPAGSDLPPGPGEPLTRVVSGLDADRYARQLALARRYFDKGDVYQAVISVQVRVRPYAPVHTYFATIAGRYDSATYAYWLSAAGTRIFGACSLPHVTVAGDRMATRVFAGTAGADDGSGAEIRRLREDPKYFSEHVMLVDLERNDIGALALPGRVRVERLLRPLVIGPTTYLATDVLGDLPPGTGLGACLLGTFPRGVVVGAPKLRAQEVVAEIEERPRGFYSGALGIYRAATREVVSNTIVTCGEADGDETVLSCGGGVTNESTAEQELSELDLKLAYLR</sequence>
<dbReference type="PRINTS" id="PR00095">
    <property type="entry name" value="ANTSNTHASEI"/>
</dbReference>
<dbReference type="EMBL" id="JBHMCY010000060">
    <property type="protein sequence ID" value="MFB9466091.1"/>
    <property type="molecule type" value="Genomic_DNA"/>
</dbReference>